<evidence type="ECO:0000256" key="3">
    <source>
        <dbReference type="ARBA" id="ARBA00022723"/>
    </source>
</evidence>
<evidence type="ECO:0000256" key="2">
    <source>
        <dbReference type="ARBA" id="ARBA00022617"/>
    </source>
</evidence>
<keyword evidence="2" id="KW-0349">Heme</keyword>
<proteinExistence type="inferred from homology"/>
<dbReference type="EMBL" id="BQXU01000037">
    <property type="protein sequence ID" value="GKT50487.1"/>
    <property type="molecule type" value="Genomic_DNA"/>
</dbReference>
<dbReference type="GO" id="GO:0008395">
    <property type="term" value="F:steroid hydroxylase activity"/>
    <property type="evidence" value="ECO:0007669"/>
    <property type="project" value="TreeGrafter"/>
</dbReference>
<evidence type="ECO:0000313" key="6">
    <source>
        <dbReference type="Proteomes" id="UP001055115"/>
    </source>
</evidence>
<dbReference type="InterPro" id="IPR050529">
    <property type="entry name" value="CYP450_sterol_14alpha_dmase"/>
</dbReference>
<keyword evidence="6" id="KW-1185">Reference proteome</keyword>
<dbReference type="InterPro" id="IPR036396">
    <property type="entry name" value="Cyt_P450_sf"/>
</dbReference>
<dbReference type="Pfam" id="PF00067">
    <property type="entry name" value="p450"/>
    <property type="match status" value="1"/>
</dbReference>
<dbReference type="SUPFAM" id="SSF48264">
    <property type="entry name" value="Cytochrome P450"/>
    <property type="match status" value="1"/>
</dbReference>
<evidence type="ECO:0000256" key="1">
    <source>
        <dbReference type="ARBA" id="ARBA00010617"/>
    </source>
</evidence>
<dbReference type="GO" id="GO:0016705">
    <property type="term" value="F:oxidoreductase activity, acting on paired donors, with incorporation or reduction of molecular oxygen"/>
    <property type="evidence" value="ECO:0007669"/>
    <property type="project" value="InterPro"/>
</dbReference>
<dbReference type="Gene3D" id="1.10.630.10">
    <property type="entry name" value="Cytochrome P450"/>
    <property type="match status" value="1"/>
</dbReference>
<dbReference type="PANTHER" id="PTHR24304:SF2">
    <property type="entry name" value="24-HYDROXYCHOLESTEROL 7-ALPHA-HYDROXYLASE"/>
    <property type="match status" value="1"/>
</dbReference>
<sequence length="96" mass="10593">MKLGIKKAKEFSMAGRPSSFFPYGGGVSMCPGRLFAKQEIILAVAMIVSRFDIEFENWVKFDGSIADQPPVNEKASVGAGSVLPDRDVKVGWKRLW</sequence>
<comment type="similarity">
    <text evidence="1">Belongs to the cytochrome P450 family.</text>
</comment>
<dbReference type="PANTHER" id="PTHR24304">
    <property type="entry name" value="CYTOCHROME P450 FAMILY 7"/>
    <property type="match status" value="1"/>
</dbReference>
<dbReference type="AlphaFoldDB" id="A0AA37PE43"/>
<evidence type="ECO:0000313" key="5">
    <source>
        <dbReference type="EMBL" id="GKT50487.1"/>
    </source>
</evidence>
<name>A0AA37PE43_9PEZI</name>
<gene>
    <name evidence="5" type="ORF">ColSpa_10668</name>
</gene>
<dbReference type="GO" id="GO:0020037">
    <property type="term" value="F:heme binding"/>
    <property type="evidence" value="ECO:0007669"/>
    <property type="project" value="InterPro"/>
</dbReference>
<reference evidence="5 6" key="1">
    <citation type="submission" date="2022-03" db="EMBL/GenBank/DDBJ databases">
        <title>Genome data of Colletotrichum spp.</title>
        <authorList>
            <person name="Utami Y.D."/>
            <person name="Hiruma K."/>
        </authorList>
    </citation>
    <scope>NUCLEOTIDE SEQUENCE [LARGE SCALE GENOMIC DNA]</scope>
    <source>
        <strain evidence="5 6">MAFF 239500</strain>
    </source>
</reference>
<keyword evidence="4" id="KW-0408">Iron</keyword>
<accession>A0AA37PE43</accession>
<dbReference type="GeneID" id="73331470"/>
<dbReference type="Proteomes" id="UP001055115">
    <property type="component" value="Unassembled WGS sequence"/>
</dbReference>
<keyword evidence="3" id="KW-0479">Metal-binding</keyword>
<dbReference type="InterPro" id="IPR001128">
    <property type="entry name" value="Cyt_P450"/>
</dbReference>
<protein>
    <submittedName>
        <fullName evidence="5">Cholesterol 7-alpha-monooxygenase</fullName>
    </submittedName>
</protein>
<evidence type="ECO:0000256" key="4">
    <source>
        <dbReference type="ARBA" id="ARBA00023004"/>
    </source>
</evidence>
<dbReference type="RefSeq" id="XP_049132837.1">
    <property type="nucleotide sequence ID" value="XM_049276880.1"/>
</dbReference>
<dbReference type="GO" id="GO:0005506">
    <property type="term" value="F:iron ion binding"/>
    <property type="evidence" value="ECO:0007669"/>
    <property type="project" value="InterPro"/>
</dbReference>
<comment type="caution">
    <text evidence="5">The sequence shown here is derived from an EMBL/GenBank/DDBJ whole genome shotgun (WGS) entry which is preliminary data.</text>
</comment>
<organism evidence="5 6">
    <name type="scientific">Colletotrichum spaethianum</name>
    <dbReference type="NCBI Taxonomy" id="700344"/>
    <lineage>
        <taxon>Eukaryota</taxon>
        <taxon>Fungi</taxon>
        <taxon>Dikarya</taxon>
        <taxon>Ascomycota</taxon>
        <taxon>Pezizomycotina</taxon>
        <taxon>Sordariomycetes</taxon>
        <taxon>Hypocreomycetidae</taxon>
        <taxon>Glomerellales</taxon>
        <taxon>Glomerellaceae</taxon>
        <taxon>Colletotrichum</taxon>
        <taxon>Colletotrichum spaethianum species complex</taxon>
    </lineage>
</organism>